<keyword evidence="4" id="KW-0391">Immunity</keyword>
<dbReference type="STRING" id="8496.A0A151NCV7"/>
<keyword evidence="3" id="KW-0399">Innate immunity</keyword>
<dbReference type="PANTHER" id="PTHR46985">
    <property type="entry name" value="NACHT, LRR AND PYD DOMAINS-CONTAINING PROTEIN 1"/>
    <property type="match status" value="1"/>
</dbReference>
<keyword evidence="6" id="KW-1271">Inflammasome</keyword>
<dbReference type="InterPro" id="IPR001315">
    <property type="entry name" value="CARD"/>
</dbReference>
<organism evidence="9 10">
    <name type="scientific">Alligator mississippiensis</name>
    <name type="common">American alligator</name>
    <dbReference type="NCBI Taxonomy" id="8496"/>
    <lineage>
        <taxon>Eukaryota</taxon>
        <taxon>Metazoa</taxon>
        <taxon>Chordata</taxon>
        <taxon>Craniata</taxon>
        <taxon>Vertebrata</taxon>
        <taxon>Euteleostomi</taxon>
        <taxon>Archelosauria</taxon>
        <taxon>Archosauria</taxon>
        <taxon>Crocodylia</taxon>
        <taxon>Alligatoridae</taxon>
        <taxon>Alligatorinae</taxon>
        <taxon>Alligator</taxon>
    </lineage>
</organism>
<dbReference type="InterPro" id="IPR033516">
    <property type="entry name" value="CARD8/ASC/NALP1_CARD"/>
</dbReference>
<evidence type="ECO:0000256" key="2">
    <source>
        <dbReference type="ARBA" id="ARBA00022490"/>
    </source>
</evidence>
<dbReference type="PhylomeDB" id="A0A151NCV7"/>
<dbReference type="GeneID" id="102563059"/>
<name>A0A151NCV7_ALLMI</name>
<dbReference type="InterPro" id="IPR051249">
    <property type="entry name" value="NLRP_Inflammasome"/>
</dbReference>
<dbReference type="PROSITE" id="PS50209">
    <property type="entry name" value="CARD"/>
    <property type="match status" value="1"/>
</dbReference>
<feature type="domain" description="Pyrin" evidence="8">
    <location>
        <begin position="1"/>
        <end position="91"/>
    </location>
</feature>
<evidence type="ECO:0000256" key="6">
    <source>
        <dbReference type="ARBA" id="ARBA00023233"/>
    </source>
</evidence>
<dbReference type="OrthoDB" id="10058437at2759"/>
<evidence type="ECO:0000256" key="3">
    <source>
        <dbReference type="ARBA" id="ARBA00022588"/>
    </source>
</evidence>
<dbReference type="Proteomes" id="UP000050525">
    <property type="component" value="Unassembled WGS sequence"/>
</dbReference>
<keyword evidence="2" id="KW-0963">Cytoplasm</keyword>
<sequence length="192" mass="21796">MANVRDALIAALEDLEDAKFREFKFKLKGFPVKSGYNRIPWGQLERADRLDLTDKLISFYQKDYAQEVTLGVLRGINMNNVASDFAAACGSSNWLPGPPANAPESRAGEHFIERHRKSLIDRVTAVSPILDELHGDVLQPEQYDTIRSQRTSQEKMRSLYDCVRGWNVACKDKFYAALKKHEQHLVADLEGN</sequence>
<dbReference type="InterPro" id="IPR011029">
    <property type="entry name" value="DEATH-like_dom_sf"/>
</dbReference>
<dbReference type="Gene3D" id="1.10.533.10">
    <property type="entry name" value="Death Domain, Fas"/>
    <property type="match status" value="2"/>
</dbReference>
<comment type="subcellular location">
    <subcellularLocation>
        <location evidence="1">Inflammasome</location>
    </subcellularLocation>
</comment>
<evidence type="ECO:0000256" key="1">
    <source>
        <dbReference type="ARBA" id="ARBA00004110"/>
    </source>
</evidence>
<dbReference type="GO" id="GO:0042981">
    <property type="term" value="P:regulation of apoptotic process"/>
    <property type="evidence" value="ECO:0007669"/>
    <property type="project" value="InterPro"/>
</dbReference>
<evidence type="ECO:0000313" key="9">
    <source>
        <dbReference type="EMBL" id="KYO34449.1"/>
    </source>
</evidence>
<dbReference type="GO" id="GO:0045087">
    <property type="term" value="P:innate immune response"/>
    <property type="evidence" value="ECO:0007669"/>
    <property type="project" value="UniProtKB-KW"/>
</dbReference>
<evidence type="ECO:0000259" key="8">
    <source>
        <dbReference type="PROSITE" id="PS50824"/>
    </source>
</evidence>
<dbReference type="InterPro" id="IPR004020">
    <property type="entry name" value="DAPIN"/>
</dbReference>
<dbReference type="AlphaFoldDB" id="A0A151NCV7"/>
<protein>
    <submittedName>
        <fullName evidence="9">Apoptosis-associated speck-like protein containing a CARD</fullName>
    </submittedName>
</protein>
<dbReference type="eggNOG" id="ENOG502S3G5">
    <property type="taxonomic scope" value="Eukaryota"/>
</dbReference>
<dbReference type="EMBL" id="AKHW03003451">
    <property type="protein sequence ID" value="KYO34449.1"/>
    <property type="molecule type" value="Genomic_DNA"/>
</dbReference>
<dbReference type="GO" id="GO:0006954">
    <property type="term" value="P:inflammatory response"/>
    <property type="evidence" value="ECO:0007669"/>
    <property type="project" value="UniProtKB-KW"/>
</dbReference>
<keyword evidence="5" id="KW-0395">Inflammatory response</keyword>
<keyword evidence="10" id="KW-1185">Reference proteome</keyword>
<dbReference type="GO" id="GO:0061702">
    <property type="term" value="C:canonical inflammasome complex"/>
    <property type="evidence" value="ECO:0007669"/>
    <property type="project" value="UniProtKB-SubCell"/>
</dbReference>
<dbReference type="Pfam" id="PF00619">
    <property type="entry name" value="CARD"/>
    <property type="match status" value="1"/>
</dbReference>
<dbReference type="SUPFAM" id="SSF47986">
    <property type="entry name" value="DEATH domain"/>
    <property type="match status" value="2"/>
</dbReference>
<feature type="domain" description="CARD" evidence="7">
    <location>
        <begin position="104"/>
        <end position="192"/>
    </location>
</feature>
<comment type="caution">
    <text evidence="9">The sequence shown here is derived from an EMBL/GenBank/DDBJ whole genome shotgun (WGS) entry which is preliminary data.</text>
</comment>
<evidence type="ECO:0000259" key="7">
    <source>
        <dbReference type="PROSITE" id="PS50209"/>
    </source>
</evidence>
<evidence type="ECO:0000256" key="5">
    <source>
        <dbReference type="ARBA" id="ARBA00023198"/>
    </source>
</evidence>
<dbReference type="CDD" id="cd08330">
    <property type="entry name" value="CARD_ASC_NALP1"/>
    <property type="match status" value="1"/>
</dbReference>
<reference evidence="9 10" key="1">
    <citation type="journal article" date="2012" name="Genome Biol.">
        <title>Sequencing three crocodilian genomes to illuminate the evolution of archosaurs and amniotes.</title>
        <authorList>
            <person name="St John J.A."/>
            <person name="Braun E.L."/>
            <person name="Isberg S.R."/>
            <person name="Miles L.G."/>
            <person name="Chong A.Y."/>
            <person name="Gongora J."/>
            <person name="Dalzell P."/>
            <person name="Moran C."/>
            <person name="Bed'hom B."/>
            <person name="Abzhanov A."/>
            <person name="Burgess S.C."/>
            <person name="Cooksey A.M."/>
            <person name="Castoe T.A."/>
            <person name="Crawford N.G."/>
            <person name="Densmore L.D."/>
            <person name="Drew J.C."/>
            <person name="Edwards S.V."/>
            <person name="Faircloth B.C."/>
            <person name="Fujita M.K."/>
            <person name="Greenwold M.J."/>
            <person name="Hoffmann F.G."/>
            <person name="Howard J.M."/>
            <person name="Iguchi T."/>
            <person name="Janes D.E."/>
            <person name="Khan S.Y."/>
            <person name="Kohno S."/>
            <person name="de Koning A.J."/>
            <person name="Lance S.L."/>
            <person name="McCarthy F.M."/>
            <person name="McCormack J.E."/>
            <person name="Merchant M.E."/>
            <person name="Peterson D.G."/>
            <person name="Pollock D.D."/>
            <person name="Pourmand N."/>
            <person name="Raney B.J."/>
            <person name="Roessler K.A."/>
            <person name="Sanford J.R."/>
            <person name="Sawyer R.H."/>
            <person name="Schmidt C.J."/>
            <person name="Triplett E.W."/>
            <person name="Tuberville T.D."/>
            <person name="Venegas-Anaya M."/>
            <person name="Howard J.T."/>
            <person name="Jarvis E.D."/>
            <person name="Guillette L.J.Jr."/>
            <person name="Glenn T.C."/>
            <person name="Green R.E."/>
            <person name="Ray D.A."/>
        </authorList>
    </citation>
    <scope>NUCLEOTIDE SEQUENCE [LARGE SCALE GENOMIC DNA]</scope>
    <source>
        <strain evidence="9">KSC_2009_1</strain>
    </source>
</reference>
<dbReference type="FunFam" id="1.10.533.10:FF:000013">
    <property type="entry name" value="Apoptosis-associated speck-like protein containing a CARD"/>
    <property type="match status" value="1"/>
</dbReference>
<dbReference type="Pfam" id="PF02758">
    <property type="entry name" value="PYRIN"/>
    <property type="match status" value="1"/>
</dbReference>
<dbReference type="PROSITE" id="PS50824">
    <property type="entry name" value="DAPIN"/>
    <property type="match status" value="1"/>
</dbReference>
<dbReference type="PANTHER" id="PTHR46985:SF2">
    <property type="entry name" value="APOPTOSIS-ASSOCIATED SPECK-LIKE PROTEIN CONTAINING A CARD"/>
    <property type="match status" value="1"/>
</dbReference>
<evidence type="ECO:0000313" key="10">
    <source>
        <dbReference type="Proteomes" id="UP000050525"/>
    </source>
</evidence>
<accession>A0A151NCV7</accession>
<proteinExistence type="predicted"/>
<dbReference type="KEGG" id="amj:102563059"/>
<dbReference type="CDD" id="cd08321">
    <property type="entry name" value="Pyrin_ASC-like"/>
    <property type="match status" value="1"/>
</dbReference>
<evidence type="ECO:0000256" key="4">
    <source>
        <dbReference type="ARBA" id="ARBA00022859"/>
    </source>
</evidence>
<dbReference type="SMART" id="SM01289">
    <property type="entry name" value="PYRIN"/>
    <property type="match status" value="1"/>
</dbReference>
<gene>
    <name evidence="9" type="primary">PYCARDL</name>
    <name evidence="9" type="ORF">Y1Q_0011195</name>
</gene>